<comment type="similarity">
    <text evidence="1">Belongs to the FAM161 family.</text>
</comment>
<dbReference type="InterPro" id="IPR051655">
    <property type="entry name" value="FAM161"/>
</dbReference>
<keyword evidence="5" id="KW-1185">Reference proteome</keyword>
<dbReference type="Pfam" id="PF10595">
    <property type="entry name" value="FAM161A_B"/>
    <property type="match status" value="1"/>
</dbReference>
<dbReference type="PANTHER" id="PTHR21501:SF4">
    <property type="entry name" value="PROTEIN FAM161B"/>
    <property type="match status" value="1"/>
</dbReference>
<protein>
    <recommendedName>
        <fullName evidence="6">Protein FAM161B</fullName>
    </recommendedName>
</protein>
<dbReference type="PANTHER" id="PTHR21501">
    <property type="entry name" value="PROTEIN FAM-161"/>
    <property type="match status" value="1"/>
</dbReference>
<evidence type="ECO:0008006" key="6">
    <source>
        <dbReference type="Google" id="ProtNLM"/>
    </source>
</evidence>
<evidence type="ECO:0000313" key="4">
    <source>
        <dbReference type="EMBL" id="KAK4823123.1"/>
    </source>
</evidence>
<name>A0AAN7N734_MYCAM</name>
<dbReference type="GO" id="GO:0044782">
    <property type="term" value="P:cilium organization"/>
    <property type="evidence" value="ECO:0007669"/>
    <property type="project" value="TreeGrafter"/>
</dbReference>
<organism evidence="4 5">
    <name type="scientific">Mycteria americana</name>
    <name type="common">Wood stork</name>
    <dbReference type="NCBI Taxonomy" id="33587"/>
    <lineage>
        <taxon>Eukaryota</taxon>
        <taxon>Metazoa</taxon>
        <taxon>Chordata</taxon>
        <taxon>Craniata</taxon>
        <taxon>Vertebrata</taxon>
        <taxon>Euteleostomi</taxon>
        <taxon>Archelosauria</taxon>
        <taxon>Archosauria</taxon>
        <taxon>Dinosauria</taxon>
        <taxon>Saurischia</taxon>
        <taxon>Theropoda</taxon>
        <taxon>Coelurosauria</taxon>
        <taxon>Aves</taxon>
        <taxon>Neognathae</taxon>
        <taxon>Neoaves</taxon>
        <taxon>Aequornithes</taxon>
        <taxon>Ciconiiformes</taxon>
        <taxon>Ciconiidae</taxon>
        <taxon>Mycteria</taxon>
    </lineage>
</organism>
<reference evidence="4 5" key="1">
    <citation type="journal article" date="2023" name="J. Hered.">
        <title>Chromosome-level genome of the wood stork (Mycteria americana) provides insight into avian chromosome evolution.</title>
        <authorList>
            <person name="Flamio R. Jr."/>
            <person name="Ramstad K.M."/>
        </authorList>
    </citation>
    <scope>NUCLEOTIDE SEQUENCE [LARGE SCALE GENOMIC DNA]</scope>
    <source>
        <strain evidence="4">JAX WOST 10</strain>
    </source>
</reference>
<dbReference type="Proteomes" id="UP001333110">
    <property type="component" value="Unassembled WGS sequence"/>
</dbReference>
<dbReference type="EMBL" id="JAUNZN010000004">
    <property type="protein sequence ID" value="KAK4823123.1"/>
    <property type="molecule type" value="Genomic_DNA"/>
</dbReference>
<feature type="compositionally biased region" description="Basic and acidic residues" evidence="3">
    <location>
        <begin position="427"/>
        <end position="442"/>
    </location>
</feature>
<proteinExistence type="inferred from homology"/>
<keyword evidence="2" id="KW-0175">Coiled coil</keyword>
<feature type="region of interest" description="Disordered" evidence="3">
    <location>
        <begin position="203"/>
        <end position="222"/>
    </location>
</feature>
<gene>
    <name evidence="4" type="ORF">QYF61_026325</name>
</gene>
<feature type="region of interest" description="Disordered" evidence="3">
    <location>
        <begin position="1"/>
        <end position="25"/>
    </location>
</feature>
<sequence>MGGRRSPLELGLQSQGDLGVSEEDEELEAFRQEAAVLRDKLWEALSCTSGNKRQSSSLIDLTSDSTWDQQKPHLFPTSCLRPKSASSPWIPSITIPQPFEMTLREARKKSQLMKSYMFLELDKQRDKRQSQDEAECQKQFRAQPVPAHVFLPLYQEIMEQNEIRRQIATQKRKELLLSTQRPFSFLEKEEKKKEAIRQKFLAAATPNESSKQKQASKKVPKSTYDPLLGDKLKEAEIYREIRIQMRAKDLLESSVALIDTSNCRREPQSRTATKTKQERLGFLQDKSFSFKPRINPTIPDFEGLYWAFQREAVRRQEIKEATRNKPFKLRTSNLRCRQRQANEKIKDSQQLSKVSVQKCHSLTGLSSLSSNTLPVHITDATRKRESAIRYSQDSKKEGDKEGIYWLEKQKKKCQAIQKSVNSRAKALDPHKSLEETHKEKSKQNCQKEPVLDRELFHFRQNMRERTKEYRKELEEMQLRVKNRPYLFEQVTKHDARQGAERRYRYTLQQVGLSEEFVRKKGKDATDLLEEESDVHRVPKPQGEKDNCTVQEGEPQEEQSRKEMAT</sequence>
<dbReference type="InterPro" id="IPR019579">
    <property type="entry name" value="FAM161A/B"/>
</dbReference>
<dbReference type="AlphaFoldDB" id="A0AAN7N734"/>
<evidence type="ECO:0000313" key="5">
    <source>
        <dbReference type="Proteomes" id="UP001333110"/>
    </source>
</evidence>
<evidence type="ECO:0000256" key="2">
    <source>
        <dbReference type="ARBA" id="ARBA00023054"/>
    </source>
</evidence>
<dbReference type="GO" id="GO:0005856">
    <property type="term" value="C:cytoskeleton"/>
    <property type="evidence" value="ECO:0007669"/>
    <property type="project" value="UniProtKB-ARBA"/>
</dbReference>
<feature type="compositionally biased region" description="Basic and acidic residues" evidence="3">
    <location>
        <begin position="533"/>
        <end position="546"/>
    </location>
</feature>
<comment type="caution">
    <text evidence="4">The sequence shown here is derived from an EMBL/GenBank/DDBJ whole genome shotgun (WGS) entry which is preliminary data.</text>
</comment>
<feature type="region of interest" description="Disordered" evidence="3">
    <location>
        <begin position="523"/>
        <end position="565"/>
    </location>
</feature>
<feature type="region of interest" description="Disordered" evidence="3">
    <location>
        <begin position="427"/>
        <end position="446"/>
    </location>
</feature>
<evidence type="ECO:0000256" key="1">
    <source>
        <dbReference type="ARBA" id="ARBA00006663"/>
    </source>
</evidence>
<accession>A0AAN7N734</accession>
<dbReference type="GO" id="GO:0005929">
    <property type="term" value="C:cilium"/>
    <property type="evidence" value="ECO:0007669"/>
    <property type="project" value="TreeGrafter"/>
</dbReference>
<evidence type="ECO:0000256" key="3">
    <source>
        <dbReference type="SAM" id="MobiDB-lite"/>
    </source>
</evidence>